<dbReference type="PIRSF" id="PIRSF011386">
    <property type="entry name" value="FixH"/>
    <property type="match status" value="1"/>
</dbReference>
<reference evidence="2 3" key="1">
    <citation type="submission" date="2018-08" db="EMBL/GenBank/DDBJ databases">
        <title>Henriciella mobilis sp. nov., isolated from seawater.</title>
        <authorList>
            <person name="Cheng H."/>
            <person name="Wu Y.-H."/>
            <person name="Xu X.-W."/>
            <person name="Guo L.-L."/>
        </authorList>
    </citation>
    <scope>NUCLEOTIDE SEQUENCE [LARGE SCALE GENOMIC DNA]</scope>
    <source>
        <strain evidence="2 3">CCUG66934</strain>
    </source>
</reference>
<dbReference type="Pfam" id="PF05751">
    <property type="entry name" value="FixH"/>
    <property type="match status" value="1"/>
</dbReference>
<dbReference type="OrthoDB" id="1495896at2"/>
<keyword evidence="1" id="KW-0812">Transmembrane</keyword>
<keyword evidence="3" id="KW-1185">Reference proteome</keyword>
<dbReference type="EMBL" id="QWGB01000005">
    <property type="protein sequence ID" value="RIJ24594.1"/>
    <property type="molecule type" value="Genomic_DNA"/>
</dbReference>
<dbReference type="InterPro" id="IPR008620">
    <property type="entry name" value="FixH"/>
</dbReference>
<dbReference type="RefSeq" id="WP_119379783.1">
    <property type="nucleotide sequence ID" value="NZ_QWGB01000005.1"/>
</dbReference>
<protein>
    <submittedName>
        <fullName evidence="2">Nitrogen fixation protein FixH</fullName>
    </submittedName>
</protein>
<accession>A0A399R248</accession>
<evidence type="ECO:0000313" key="2">
    <source>
        <dbReference type="EMBL" id="RIJ24594.1"/>
    </source>
</evidence>
<evidence type="ECO:0000313" key="3">
    <source>
        <dbReference type="Proteomes" id="UP000265431"/>
    </source>
</evidence>
<feature type="transmembrane region" description="Helical" evidence="1">
    <location>
        <begin position="20"/>
        <end position="43"/>
    </location>
</feature>
<keyword evidence="1" id="KW-0472">Membrane</keyword>
<evidence type="ECO:0000256" key="1">
    <source>
        <dbReference type="SAM" id="Phobius"/>
    </source>
</evidence>
<proteinExistence type="predicted"/>
<sequence length="168" mass="17957">MTTATLNDTPRERQLKGWHVLVIMLAFFGVMFSVNGFFLYSAITSFPGEDVEKSYLQGLSYNETLEARRAQAELGWTVRAGLSGADTVAVEVAGADGAPVGGLNVEAKLRRLATGAQDVTVALTPAGSPGFYSAELPGLDTGQWEMIVTATDIFGEVTLEARKDVRVP</sequence>
<gene>
    <name evidence="2" type="ORF">D1224_10310</name>
</gene>
<dbReference type="Proteomes" id="UP000265431">
    <property type="component" value="Unassembled WGS sequence"/>
</dbReference>
<name>A0A399R248_9PROT</name>
<comment type="caution">
    <text evidence="2">The sequence shown here is derived from an EMBL/GenBank/DDBJ whole genome shotgun (WGS) entry which is preliminary data.</text>
</comment>
<dbReference type="AlphaFoldDB" id="A0A399R248"/>
<keyword evidence="1" id="KW-1133">Transmembrane helix</keyword>
<dbReference type="InterPro" id="IPR018037">
    <property type="entry name" value="FixH_proteobacterial"/>
</dbReference>
<organism evidence="2 3">
    <name type="scientific">Henriciella barbarensis</name>
    <dbReference type="NCBI Taxonomy" id="86342"/>
    <lineage>
        <taxon>Bacteria</taxon>
        <taxon>Pseudomonadati</taxon>
        <taxon>Pseudomonadota</taxon>
        <taxon>Alphaproteobacteria</taxon>
        <taxon>Hyphomonadales</taxon>
        <taxon>Hyphomonadaceae</taxon>
        <taxon>Henriciella</taxon>
    </lineage>
</organism>